<dbReference type="Proteomes" id="UP000288805">
    <property type="component" value="Unassembled WGS sequence"/>
</dbReference>
<dbReference type="Gene3D" id="1.10.357.50">
    <property type="match status" value="1"/>
</dbReference>
<name>A0A438JN60_VITVI</name>
<dbReference type="AlphaFoldDB" id="A0A438JN60"/>
<gene>
    <name evidence="1" type="primary">SEC6_3</name>
    <name evidence="1" type="ORF">CK203_016056</name>
</gene>
<organism evidence="1 2">
    <name type="scientific">Vitis vinifera</name>
    <name type="common">Grape</name>
    <dbReference type="NCBI Taxonomy" id="29760"/>
    <lineage>
        <taxon>Eukaryota</taxon>
        <taxon>Viridiplantae</taxon>
        <taxon>Streptophyta</taxon>
        <taxon>Embryophyta</taxon>
        <taxon>Tracheophyta</taxon>
        <taxon>Spermatophyta</taxon>
        <taxon>Magnoliopsida</taxon>
        <taxon>eudicotyledons</taxon>
        <taxon>Gunneridae</taxon>
        <taxon>Pentapetalae</taxon>
        <taxon>rosids</taxon>
        <taxon>Vitales</taxon>
        <taxon>Vitaceae</taxon>
        <taxon>Viteae</taxon>
        <taxon>Vitis</taxon>
    </lineage>
</organism>
<evidence type="ECO:0000313" key="2">
    <source>
        <dbReference type="Proteomes" id="UP000288805"/>
    </source>
</evidence>
<proteinExistence type="predicted"/>
<dbReference type="EMBL" id="QGNW01000035">
    <property type="protein sequence ID" value="RVX10387.1"/>
    <property type="molecule type" value="Genomic_DNA"/>
</dbReference>
<accession>A0A438JN60</accession>
<dbReference type="OrthoDB" id="190098at2759"/>
<sequence length="175" mass="19313">MASCLPTILQLGWQFKSSSGTVAHLLLRFKILPIHVYCLQALSSHPLGGIPGFASYKSHNHTATVISNETPELHLTQKPLNKAKIRNCPKIEGSNQLPIRTSGVMIDFQAAEKRRLEEPASEIGLESLCAMINNNLRCYDLALELSSSTLEALPQNYAEQVMPLFSFSPASFFTL</sequence>
<protein>
    <submittedName>
        <fullName evidence="1">Exocyst complex component SEC6</fullName>
    </submittedName>
</protein>
<evidence type="ECO:0000313" key="1">
    <source>
        <dbReference type="EMBL" id="RVX10387.1"/>
    </source>
</evidence>
<comment type="caution">
    <text evidence="1">The sequence shown here is derived from an EMBL/GenBank/DDBJ whole genome shotgun (WGS) entry which is preliminary data.</text>
</comment>
<reference evidence="1 2" key="1">
    <citation type="journal article" date="2018" name="PLoS Genet.">
        <title>Population sequencing reveals clonal diversity and ancestral inbreeding in the grapevine cultivar Chardonnay.</title>
        <authorList>
            <person name="Roach M.J."/>
            <person name="Johnson D.L."/>
            <person name="Bohlmann J."/>
            <person name="van Vuuren H.J."/>
            <person name="Jones S.J."/>
            <person name="Pretorius I.S."/>
            <person name="Schmidt S.A."/>
            <person name="Borneman A.R."/>
        </authorList>
    </citation>
    <scope>NUCLEOTIDE SEQUENCE [LARGE SCALE GENOMIC DNA]</scope>
    <source>
        <strain evidence="2">cv. Chardonnay</strain>
        <tissue evidence="1">Leaf</tissue>
    </source>
</reference>